<dbReference type="AlphaFoldDB" id="A0A1F4Q1Z2"/>
<feature type="signal peptide" evidence="1">
    <location>
        <begin position="1"/>
        <end position="24"/>
    </location>
</feature>
<evidence type="ECO:0000313" key="2">
    <source>
        <dbReference type="EMBL" id="OGB89889.1"/>
    </source>
</evidence>
<organism evidence="2 3">
    <name type="scientific">candidate division WOR-1 bacterium RIFCSPHIGHO2_01_FULL_53_15</name>
    <dbReference type="NCBI Taxonomy" id="1802564"/>
    <lineage>
        <taxon>Bacteria</taxon>
        <taxon>Bacillati</taxon>
        <taxon>Saganbacteria</taxon>
    </lineage>
</organism>
<feature type="chain" id="PRO_5009513465" evidence="1">
    <location>
        <begin position="25"/>
        <end position="217"/>
    </location>
</feature>
<accession>A0A1F4Q1Z2</accession>
<reference evidence="2 3" key="1">
    <citation type="journal article" date="2016" name="Nat. Commun.">
        <title>Thousands of microbial genomes shed light on interconnected biogeochemical processes in an aquifer system.</title>
        <authorList>
            <person name="Anantharaman K."/>
            <person name="Brown C.T."/>
            <person name="Hug L.A."/>
            <person name="Sharon I."/>
            <person name="Castelle C.J."/>
            <person name="Probst A.J."/>
            <person name="Thomas B.C."/>
            <person name="Singh A."/>
            <person name="Wilkins M.J."/>
            <person name="Karaoz U."/>
            <person name="Brodie E.L."/>
            <person name="Williams K.H."/>
            <person name="Hubbard S.S."/>
            <person name="Banfield J.F."/>
        </authorList>
    </citation>
    <scope>NUCLEOTIDE SEQUENCE [LARGE SCALE GENOMIC DNA]</scope>
</reference>
<proteinExistence type="predicted"/>
<protein>
    <submittedName>
        <fullName evidence="2">Uncharacterized protein</fullName>
    </submittedName>
</protein>
<name>A0A1F4Q1Z2_UNCSA</name>
<evidence type="ECO:0000256" key="1">
    <source>
        <dbReference type="SAM" id="SignalP"/>
    </source>
</evidence>
<evidence type="ECO:0000313" key="3">
    <source>
        <dbReference type="Proteomes" id="UP000178724"/>
    </source>
</evidence>
<sequence length="217" mass="23651">MKKFKPLGISILIVSIALLVYSCAQVVQVTPTAAGYKVYSGTDPGGRAFSFEYPDGWTASEETLTSSWNSGKWIMFKGPGDWQTGGPVLSLWIAHKEGTLTDEASYKAAAYSDRNVSPTGGAGPGLISEAATTETVAGLTAEGWRINYRTQLPIGRIYEVGDIEYDDLMAGELVTAESEWRVFEKGDYVYDLNFAAIGDKLSSREAYLHAINTFQFN</sequence>
<keyword evidence="1" id="KW-0732">Signal</keyword>
<dbReference type="PROSITE" id="PS51257">
    <property type="entry name" value="PROKAR_LIPOPROTEIN"/>
    <property type="match status" value="1"/>
</dbReference>
<dbReference type="EMBL" id="METM01000020">
    <property type="protein sequence ID" value="OGB89889.1"/>
    <property type="molecule type" value="Genomic_DNA"/>
</dbReference>
<comment type="caution">
    <text evidence="2">The sequence shown here is derived from an EMBL/GenBank/DDBJ whole genome shotgun (WGS) entry which is preliminary data.</text>
</comment>
<dbReference type="Proteomes" id="UP000178724">
    <property type="component" value="Unassembled WGS sequence"/>
</dbReference>
<gene>
    <name evidence="2" type="ORF">A2625_05540</name>
</gene>